<feature type="region of interest" description="Disordered" evidence="1">
    <location>
        <begin position="117"/>
        <end position="209"/>
    </location>
</feature>
<dbReference type="EMBL" id="GG666553">
    <property type="protein sequence ID" value="EEN56087.1"/>
    <property type="molecule type" value="Genomic_DNA"/>
</dbReference>
<gene>
    <name evidence="2" type="ORF">BRAFLDRAFT_79667</name>
</gene>
<protein>
    <submittedName>
        <fullName evidence="2">Uncharacterized protein</fullName>
    </submittedName>
</protein>
<reference evidence="2" key="1">
    <citation type="journal article" date="2008" name="Nature">
        <title>The amphioxus genome and the evolution of the chordate karyotype.</title>
        <authorList>
            <consortium name="US DOE Joint Genome Institute (JGI-PGF)"/>
            <person name="Putnam N.H."/>
            <person name="Butts T."/>
            <person name="Ferrier D.E.K."/>
            <person name="Furlong R.F."/>
            <person name="Hellsten U."/>
            <person name="Kawashima T."/>
            <person name="Robinson-Rechavi M."/>
            <person name="Shoguchi E."/>
            <person name="Terry A."/>
            <person name="Yu J.-K."/>
            <person name="Benito-Gutierrez E.L."/>
            <person name="Dubchak I."/>
            <person name="Garcia-Fernandez J."/>
            <person name="Gibson-Brown J.J."/>
            <person name="Grigoriev I.V."/>
            <person name="Horton A.C."/>
            <person name="de Jong P.J."/>
            <person name="Jurka J."/>
            <person name="Kapitonov V.V."/>
            <person name="Kohara Y."/>
            <person name="Kuroki Y."/>
            <person name="Lindquist E."/>
            <person name="Lucas S."/>
            <person name="Osoegawa K."/>
            <person name="Pennacchio L.A."/>
            <person name="Salamov A.A."/>
            <person name="Satou Y."/>
            <person name="Sauka-Spengler T."/>
            <person name="Schmutz J."/>
            <person name="Shin-I T."/>
            <person name="Toyoda A."/>
            <person name="Bronner-Fraser M."/>
            <person name="Fujiyama A."/>
            <person name="Holland L.Z."/>
            <person name="Holland P.W.H."/>
            <person name="Satoh N."/>
            <person name="Rokhsar D.S."/>
        </authorList>
    </citation>
    <scope>NUCLEOTIDE SEQUENCE [LARGE SCALE GENOMIC DNA]</scope>
    <source>
        <strain evidence="2">S238N-H82</strain>
        <tissue evidence="2">Testes</tissue>
    </source>
</reference>
<feature type="compositionally biased region" description="Pro residues" evidence="1">
    <location>
        <begin position="17"/>
        <end position="31"/>
    </location>
</feature>
<feature type="compositionally biased region" description="Polar residues" evidence="1">
    <location>
        <begin position="1"/>
        <end position="10"/>
    </location>
</feature>
<accession>C3YUG7</accession>
<feature type="compositionally biased region" description="Polar residues" evidence="1">
    <location>
        <begin position="45"/>
        <end position="60"/>
    </location>
</feature>
<organism>
    <name type="scientific">Branchiostoma floridae</name>
    <name type="common">Florida lancelet</name>
    <name type="synonym">Amphioxus</name>
    <dbReference type="NCBI Taxonomy" id="7739"/>
    <lineage>
        <taxon>Eukaryota</taxon>
        <taxon>Metazoa</taxon>
        <taxon>Chordata</taxon>
        <taxon>Cephalochordata</taxon>
        <taxon>Leptocardii</taxon>
        <taxon>Amphioxiformes</taxon>
        <taxon>Branchiostomatidae</taxon>
        <taxon>Branchiostoma</taxon>
    </lineage>
</organism>
<evidence type="ECO:0000313" key="2">
    <source>
        <dbReference type="EMBL" id="EEN56087.1"/>
    </source>
</evidence>
<proteinExistence type="predicted"/>
<dbReference type="InParanoid" id="C3YUG7"/>
<name>C3YUG7_BRAFL</name>
<dbReference type="AlphaFoldDB" id="C3YUG7"/>
<feature type="compositionally biased region" description="Polar residues" evidence="1">
    <location>
        <begin position="186"/>
        <end position="201"/>
    </location>
</feature>
<sequence length="223" mass="24482">MGHPVNSSRSPIGHWSQPPPIPSRLPGPWGPPIFNQPAGPWGFSPVNTPVLTPPRQSQPPRMNPPPWSWHPNMMWPPMFPVCLDVLGGGSGRLATLPHRPGEVGPHEGLHHQRLEHVSSTPWNSNPPPRQGPAAPSSSKAPMGHPVNSSRSPIGHWSQPPPIPSRLSGPWGPPIFNQPAGPWGFSPVNTPVLTPPRQSQPPRMNPPPWSWHPNMMWPPMFPVW</sequence>
<feature type="region of interest" description="Disordered" evidence="1">
    <location>
        <begin position="1"/>
        <end position="65"/>
    </location>
</feature>
<evidence type="ECO:0000256" key="1">
    <source>
        <dbReference type="SAM" id="MobiDB-lite"/>
    </source>
</evidence>